<keyword evidence="5 6" id="KW-0472">Membrane</keyword>
<name>A0A1E5LB78_9BACI</name>
<keyword evidence="4 6" id="KW-1133">Transmembrane helix</keyword>
<dbReference type="AlphaFoldDB" id="A0A1E5LB78"/>
<evidence type="ECO:0000313" key="8">
    <source>
        <dbReference type="Proteomes" id="UP000095209"/>
    </source>
</evidence>
<evidence type="ECO:0000313" key="7">
    <source>
        <dbReference type="EMBL" id="OEH91328.1"/>
    </source>
</evidence>
<feature type="transmembrane region" description="Helical" evidence="6">
    <location>
        <begin position="178"/>
        <end position="198"/>
    </location>
</feature>
<feature type="transmembrane region" description="Helical" evidence="6">
    <location>
        <begin position="133"/>
        <end position="158"/>
    </location>
</feature>
<keyword evidence="2" id="KW-1003">Cell membrane</keyword>
<evidence type="ECO:0000256" key="2">
    <source>
        <dbReference type="ARBA" id="ARBA00022475"/>
    </source>
</evidence>
<dbReference type="Pfam" id="PF03631">
    <property type="entry name" value="Virul_fac_BrkB"/>
    <property type="match status" value="1"/>
</dbReference>
<comment type="subcellular location">
    <subcellularLocation>
        <location evidence="1">Cell membrane</location>
        <topology evidence="1">Multi-pass membrane protein</topology>
    </subcellularLocation>
</comment>
<comment type="caution">
    <text evidence="7">The sequence shown here is derived from an EMBL/GenBank/DDBJ whole genome shotgun (WGS) entry which is preliminary data.</text>
</comment>
<sequence>MTELRNLSLRSIGKELYYRFQHDEVPGLAAQLAYFFLLSLFPFLIFLITLIGYLPLSQEDVLGTISQYAPGETMDLIESTLVNIVNERNGGLLSFGVIATIWTASNGINSIMRALNRAYDVVENRSYIVSRAIAIFLTFAMIFVIIVSLLLPVFGKAIGTFIFSSFGLSSKFLTVWNASRWILSFGIMVIIFVCLYYAAPNKKLSLREVWVGALFATLGWQLVSLAFSYYVDNFGNFSATYGSLGGIIILMIWFYLSGFIIILGGEINAVIRYFRREGIK</sequence>
<evidence type="ECO:0000256" key="5">
    <source>
        <dbReference type="ARBA" id="ARBA00023136"/>
    </source>
</evidence>
<dbReference type="RefSeq" id="WP_069718588.1">
    <property type="nucleotide sequence ID" value="NZ_MJEH01000062.1"/>
</dbReference>
<protein>
    <submittedName>
        <fullName evidence="7">Ribonuclease</fullName>
    </submittedName>
</protein>
<keyword evidence="3 6" id="KW-0812">Transmembrane</keyword>
<dbReference type="EMBL" id="MJEH01000062">
    <property type="protein sequence ID" value="OEH91328.1"/>
    <property type="molecule type" value="Genomic_DNA"/>
</dbReference>
<dbReference type="PANTHER" id="PTHR30213:SF0">
    <property type="entry name" value="UPF0761 MEMBRANE PROTEIN YIHY"/>
    <property type="match status" value="1"/>
</dbReference>
<evidence type="ECO:0000256" key="6">
    <source>
        <dbReference type="SAM" id="Phobius"/>
    </source>
</evidence>
<dbReference type="InterPro" id="IPR017039">
    <property type="entry name" value="Virul_fac_BrkB"/>
</dbReference>
<gene>
    <name evidence="7" type="ORF">BFG57_05540</name>
</gene>
<evidence type="ECO:0000256" key="4">
    <source>
        <dbReference type="ARBA" id="ARBA00022989"/>
    </source>
</evidence>
<reference evidence="7 8" key="1">
    <citation type="submission" date="2016-08" db="EMBL/GenBank/DDBJ databases">
        <title>Genome of Bacillus solimangrovi GH2-4.</title>
        <authorList>
            <person name="Lim S."/>
            <person name="Kim B.-C."/>
        </authorList>
    </citation>
    <scope>NUCLEOTIDE SEQUENCE [LARGE SCALE GENOMIC DNA]</scope>
    <source>
        <strain evidence="7 8">GH2-4</strain>
    </source>
</reference>
<dbReference type="GO" id="GO:0005886">
    <property type="term" value="C:plasma membrane"/>
    <property type="evidence" value="ECO:0007669"/>
    <property type="project" value="UniProtKB-SubCell"/>
</dbReference>
<dbReference type="PIRSF" id="PIRSF035875">
    <property type="entry name" value="RNase_BN"/>
    <property type="match status" value="1"/>
</dbReference>
<organism evidence="7 8">
    <name type="scientific">Bacillus solimangrovi</name>
    <dbReference type="NCBI Taxonomy" id="1305675"/>
    <lineage>
        <taxon>Bacteria</taxon>
        <taxon>Bacillati</taxon>
        <taxon>Bacillota</taxon>
        <taxon>Bacilli</taxon>
        <taxon>Bacillales</taxon>
        <taxon>Bacillaceae</taxon>
        <taxon>Bacillus</taxon>
    </lineage>
</organism>
<feature type="transmembrane region" description="Helical" evidence="6">
    <location>
        <begin position="210"/>
        <end position="231"/>
    </location>
</feature>
<dbReference type="Proteomes" id="UP000095209">
    <property type="component" value="Unassembled WGS sequence"/>
</dbReference>
<feature type="transmembrane region" description="Helical" evidence="6">
    <location>
        <begin position="243"/>
        <end position="271"/>
    </location>
</feature>
<evidence type="ECO:0000256" key="1">
    <source>
        <dbReference type="ARBA" id="ARBA00004651"/>
    </source>
</evidence>
<dbReference type="OrthoDB" id="9775903at2"/>
<accession>A0A1E5LB78</accession>
<feature type="transmembrane region" description="Helical" evidence="6">
    <location>
        <begin position="92"/>
        <end position="112"/>
    </location>
</feature>
<proteinExistence type="predicted"/>
<dbReference type="PANTHER" id="PTHR30213">
    <property type="entry name" value="INNER MEMBRANE PROTEIN YHJD"/>
    <property type="match status" value="1"/>
</dbReference>
<dbReference type="STRING" id="1305675.BFG57_05540"/>
<evidence type="ECO:0000256" key="3">
    <source>
        <dbReference type="ARBA" id="ARBA00022692"/>
    </source>
</evidence>
<keyword evidence="8" id="KW-1185">Reference proteome</keyword>
<feature type="transmembrane region" description="Helical" evidence="6">
    <location>
        <begin position="32"/>
        <end position="54"/>
    </location>
</feature>
<dbReference type="NCBIfam" id="TIGR00765">
    <property type="entry name" value="yihY_not_rbn"/>
    <property type="match status" value="1"/>
</dbReference>